<protein>
    <submittedName>
        <fullName evidence="1">Uncharacterized protein</fullName>
    </submittedName>
</protein>
<dbReference type="EMBL" id="CAXAMM010001025">
    <property type="protein sequence ID" value="CAK8990062.1"/>
    <property type="molecule type" value="Genomic_DNA"/>
</dbReference>
<dbReference type="Proteomes" id="UP001642464">
    <property type="component" value="Unassembled WGS sequence"/>
</dbReference>
<gene>
    <name evidence="1" type="ORF">SCF082_LOCUS2080</name>
</gene>
<sequence>MAAQARQSMAAQRARVAQNRMVIPARQRLLPMPTFGRQPVSVVAGQVVSMPEDADVEVVQGRIERGPWHETDLEIPDNLRLERGNTGQLVTKYKGLGRTLMLNSLIIIALYFCTSAGFFYFSSDIPRTCNVDFKASFIWLGICEAVLGLTMICFLGVAHQMLWALYHGEIAQKYRLQCREEEAESEESDFEEQAASARNCLLCPRFVYCVATISTLMLWLNGVYQAMSAKDELCGHAAEEFWLLAFITMATTCYASVDSSGRSTVSL</sequence>
<evidence type="ECO:0000313" key="2">
    <source>
        <dbReference type="Proteomes" id="UP001642464"/>
    </source>
</evidence>
<evidence type="ECO:0000313" key="1">
    <source>
        <dbReference type="EMBL" id="CAK8990062.1"/>
    </source>
</evidence>
<keyword evidence="2" id="KW-1185">Reference proteome</keyword>
<reference evidence="1 2" key="1">
    <citation type="submission" date="2024-02" db="EMBL/GenBank/DDBJ databases">
        <authorList>
            <person name="Chen Y."/>
            <person name="Shah S."/>
            <person name="Dougan E. K."/>
            <person name="Thang M."/>
            <person name="Chan C."/>
        </authorList>
    </citation>
    <scope>NUCLEOTIDE SEQUENCE [LARGE SCALE GENOMIC DNA]</scope>
</reference>
<comment type="caution">
    <text evidence="1">The sequence shown here is derived from an EMBL/GenBank/DDBJ whole genome shotgun (WGS) entry which is preliminary data.</text>
</comment>
<name>A0ABP0HJR8_9DINO</name>
<organism evidence="1 2">
    <name type="scientific">Durusdinium trenchii</name>
    <dbReference type="NCBI Taxonomy" id="1381693"/>
    <lineage>
        <taxon>Eukaryota</taxon>
        <taxon>Sar</taxon>
        <taxon>Alveolata</taxon>
        <taxon>Dinophyceae</taxon>
        <taxon>Suessiales</taxon>
        <taxon>Symbiodiniaceae</taxon>
        <taxon>Durusdinium</taxon>
    </lineage>
</organism>
<accession>A0ABP0HJR8</accession>
<proteinExistence type="predicted"/>